<protein>
    <submittedName>
        <fullName evidence="2">Uncharacterized protein</fullName>
    </submittedName>
</protein>
<name>A0ABY6LCE2_9ARAC</name>
<reference evidence="2 3" key="1">
    <citation type="submission" date="2022-01" db="EMBL/GenBank/DDBJ databases">
        <title>A chromosomal length assembly of Cordylochernes scorpioides.</title>
        <authorList>
            <person name="Zeh D."/>
            <person name="Zeh J."/>
        </authorList>
    </citation>
    <scope>NUCLEOTIDE SEQUENCE [LARGE SCALE GENOMIC DNA]</scope>
    <source>
        <strain evidence="2">IN4F17</strain>
        <tissue evidence="2">Whole Body</tissue>
    </source>
</reference>
<organism evidence="2 3">
    <name type="scientific">Cordylochernes scorpioides</name>
    <dbReference type="NCBI Taxonomy" id="51811"/>
    <lineage>
        <taxon>Eukaryota</taxon>
        <taxon>Metazoa</taxon>
        <taxon>Ecdysozoa</taxon>
        <taxon>Arthropoda</taxon>
        <taxon>Chelicerata</taxon>
        <taxon>Arachnida</taxon>
        <taxon>Pseudoscorpiones</taxon>
        <taxon>Cheliferoidea</taxon>
        <taxon>Chernetidae</taxon>
        <taxon>Cordylochernes</taxon>
    </lineage>
</organism>
<sequence>MVSYNSRAESQDPNDESSRKTFTRYRSPTSYRVHVVQAMIIMGLLCAPVDIPKCSLEESSRTVLLDLAPCDFFLFPKLKKPMKGRRYAAFDEIKTASKEELKNI</sequence>
<accession>A0ABY6LCE2</accession>
<evidence type="ECO:0000256" key="1">
    <source>
        <dbReference type="SAM" id="MobiDB-lite"/>
    </source>
</evidence>
<dbReference type="InterPro" id="IPR036397">
    <property type="entry name" value="RNaseH_sf"/>
</dbReference>
<dbReference type="Proteomes" id="UP001235939">
    <property type="component" value="Chromosome 15"/>
</dbReference>
<proteinExistence type="predicted"/>
<gene>
    <name evidence="2" type="ORF">LAZ67_15000748</name>
</gene>
<evidence type="ECO:0000313" key="2">
    <source>
        <dbReference type="EMBL" id="UYV77375.1"/>
    </source>
</evidence>
<dbReference type="EMBL" id="CP092877">
    <property type="protein sequence ID" value="UYV77375.1"/>
    <property type="molecule type" value="Genomic_DNA"/>
</dbReference>
<evidence type="ECO:0000313" key="3">
    <source>
        <dbReference type="Proteomes" id="UP001235939"/>
    </source>
</evidence>
<keyword evidence="3" id="KW-1185">Reference proteome</keyword>
<dbReference type="Gene3D" id="3.30.420.10">
    <property type="entry name" value="Ribonuclease H-like superfamily/Ribonuclease H"/>
    <property type="match status" value="1"/>
</dbReference>
<feature type="region of interest" description="Disordered" evidence="1">
    <location>
        <begin position="1"/>
        <end position="23"/>
    </location>
</feature>